<name>A0A089WSQ9_9PSED</name>
<dbReference type="KEGG" id="psw:LK03_09790"/>
<organism evidence="2 3">
    <name type="scientific">Pseudomonas cremoricolorata</name>
    <dbReference type="NCBI Taxonomy" id="157783"/>
    <lineage>
        <taxon>Bacteria</taxon>
        <taxon>Pseudomonadati</taxon>
        <taxon>Pseudomonadota</taxon>
        <taxon>Gammaproteobacteria</taxon>
        <taxon>Pseudomonadales</taxon>
        <taxon>Pseudomonadaceae</taxon>
        <taxon>Pseudomonas</taxon>
    </lineage>
</organism>
<dbReference type="Proteomes" id="UP000029493">
    <property type="component" value="Chromosome"/>
</dbReference>
<dbReference type="InterPro" id="IPR036567">
    <property type="entry name" value="RHF-like"/>
</dbReference>
<gene>
    <name evidence="2" type="ORF">LK03_09790</name>
</gene>
<dbReference type="Gene3D" id="3.30.160.100">
    <property type="entry name" value="Ribosome hibernation promotion factor-like"/>
    <property type="match status" value="1"/>
</dbReference>
<evidence type="ECO:0000256" key="1">
    <source>
        <dbReference type="SAM" id="MobiDB-lite"/>
    </source>
</evidence>
<keyword evidence="3" id="KW-1185">Reference proteome</keyword>
<feature type="region of interest" description="Disordered" evidence="1">
    <location>
        <begin position="43"/>
        <end position="78"/>
    </location>
</feature>
<dbReference type="STRING" id="157783.LK03_09790"/>
<dbReference type="SUPFAM" id="SSF69754">
    <property type="entry name" value="Ribosome binding protein Y (YfiA homologue)"/>
    <property type="match status" value="1"/>
</dbReference>
<dbReference type="InterPro" id="IPR003489">
    <property type="entry name" value="RHF/RaiA"/>
</dbReference>
<dbReference type="EMBL" id="CP009455">
    <property type="protein sequence ID" value="AIR89557.1"/>
    <property type="molecule type" value="Genomic_DNA"/>
</dbReference>
<evidence type="ECO:0000313" key="3">
    <source>
        <dbReference type="Proteomes" id="UP000029493"/>
    </source>
</evidence>
<dbReference type="eggNOG" id="COG1544">
    <property type="taxonomic scope" value="Bacteria"/>
</dbReference>
<dbReference type="RefSeq" id="WP_038412132.1">
    <property type="nucleotide sequence ID" value="NZ_CP009455.1"/>
</dbReference>
<evidence type="ECO:0000313" key="2">
    <source>
        <dbReference type="EMBL" id="AIR89557.1"/>
    </source>
</evidence>
<dbReference type="Pfam" id="PF02482">
    <property type="entry name" value="Ribosomal_S30AE"/>
    <property type="match status" value="1"/>
</dbReference>
<sequence length="116" mass="12878">MQIQVNSSNQIQGNARLNDWVRSTLESGLERFEDDLTRVEVHLSDDNGAKPGPHDKRCQMEARPKGHPPISVSHTAGSLDHAVDGATTKLNHALDHFYGKLRSKRGTLELAEPEDE</sequence>
<dbReference type="OrthoDB" id="121633at2"/>
<accession>A0A089WSQ9</accession>
<protein>
    <submittedName>
        <fullName evidence="2">Ribosomal subunit interface protein</fullName>
    </submittedName>
</protein>
<dbReference type="AlphaFoldDB" id="A0A089WSQ9"/>
<proteinExistence type="predicted"/>
<reference evidence="2 3" key="1">
    <citation type="submission" date="2014-09" db="EMBL/GenBank/DDBJ databases">
        <authorList>
            <person name="Chan K.-G."/>
        </authorList>
    </citation>
    <scope>NUCLEOTIDE SEQUENCE [LARGE SCALE GENOMIC DNA]</scope>
    <source>
        <strain evidence="2 3">ND07</strain>
    </source>
</reference>
<feature type="compositionally biased region" description="Basic and acidic residues" evidence="1">
    <location>
        <begin position="43"/>
        <end position="64"/>
    </location>
</feature>